<dbReference type="AlphaFoldDB" id="A0A146GBV7"/>
<dbReference type="Proteomes" id="UP000076023">
    <property type="component" value="Unassembled WGS sequence"/>
</dbReference>
<evidence type="ECO:0008006" key="4">
    <source>
        <dbReference type="Google" id="ProtNLM"/>
    </source>
</evidence>
<name>A0A146GBV7_TERSA</name>
<dbReference type="OrthoDB" id="978219at2"/>
<gene>
    <name evidence="2" type="ORF">TSACC_3160</name>
</gene>
<evidence type="ECO:0000313" key="3">
    <source>
        <dbReference type="Proteomes" id="UP000076023"/>
    </source>
</evidence>
<feature type="transmembrane region" description="Helical" evidence="1">
    <location>
        <begin position="21"/>
        <end position="42"/>
    </location>
</feature>
<dbReference type="InParanoid" id="A0A146GBV7"/>
<reference evidence="3" key="1">
    <citation type="journal article" date="2017" name="Genome Announc.">
        <title>Draft Genome Sequence of Terrimicrobium sacchariphilum NM-5T, a Facultative Anaerobic Soil Bacterium of the Class Spartobacteria.</title>
        <authorList>
            <person name="Qiu Y.L."/>
            <person name="Tourlousse D.M."/>
            <person name="Matsuura N."/>
            <person name="Ohashi A."/>
            <person name="Sekiguchi Y."/>
        </authorList>
    </citation>
    <scope>NUCLEOTIDE SEQUENCE [LARGE SCALE GENOMIC DNA]</scope>
    <source>
        <strain evidence="3">NM-5</strain>
    </source>
</reference>
<dbReference type="RefSeq" id="WP_075080948.1">
    <property type="nucleotide sequence ID" value="NZ_BDCO01000003.1"/>
</dbReference>
<keyword evidence="1" id="KW-0812">Transmembrane</keyword>
<keyword evidence="1" id="KW-0472">Membrane</keyword>
<accession>A0A146GBV7</accession>
<keyword evidence="1" id="KW-1133">Transmembrane helix</keyword>
<protein>
    <recommendedName>
        <fullName evidence="4">DUF4230 domain-containing protein</fullName>
    </recommendedName>
</protein>
<keyword evidence="3" id="KW-1185">Reference proteome</keyword>
<dbReference type="EMBL" id="BDCO01000003">
    <property type="protein sequence ID" value="GAT35099.1"/>
    <property type="molecule type" value="Genomic_DNA"/>
</dbReference>
<dbReference type="Pfam" id="PF14014">
    <property type="entry name" value="DUF4230"/>
    <property type="match status" value="1"/>
</dbReference>
<comment type="caution">
    <text evidence="2">The sequence shown here is derived from an EMBL/GenBank/DDBJ whole genome shotgun (WGS) entry which is preliminary data.</text>
</comment>
<sequence>MPDAHPLEAPRPPRKVWRTTLAIISAALALVVLIAAATTWWMTYRVTTEARSVARAIAEEFRQAFQLTPEVRINSLVVVAANTPVAELVTMQKQARVRHAWSQTWMHSTKAIEVEATFTARAGFDLHEPFRITIDPATGSVITQLPPARILSLGMTDVSIPRDEDGYWNKLTQQDREQAFRELEEAARKQFAESDLVADATREGEIRIRDLIHKATESGTPIVTTPAPTPR</sequence>
<organism evidence="2 3">
    <name type="scientific">Terrimicrobium sacchariphilum</name>
    <dbReference type="NCBI Taxonomy" id="690879"/>
    <lineage>
        <taxon>Bacteria</taxon>
        <taxon>Pseudomonadati</taxon>
        <taxon>Verrucomicrobiota</taxon>
        <taxon>Terrimicrobiia</taxon>
        <taxon>Terrimicrobiales</taxon>
        <taxon>Terrimicrobiaceae</taxon>
        <taxon>Terrimicrobium</taxon>
    </lineage>
</organism>
<dbReference type="InterPro" id="IPR025324">
    <property type="entry name" value="DUF4230"/>
</dbReference>
<dbReference type="STRING" id="690879.TSACC_3160"/>
<evidence type="ECO:0000313" key="2">
    <source>
        <dbReference type="EMBL" id="GAT35099.1"/>
    </source>
</evidence>
<evidence type="ECO:0000256" key="1">
    <source>
        <dbReference type="SAM" id="Phobius"/>
    </source>
</evidence>
<proteinExistence type="predicted"/>